<dbReference type="AlphaFoldDB" id="A0A168P797"/>
<organism evidence="1 2">
    <name type="scientific">Mucor lusitanicus CBS 277.49</name>
    <dbReference type="NCBI Taxonomy" id="747725"/>
    <lineage>
        <taxon>Eukaryota</taxon>
        <taxon>Fungi</taxon>
        <taxon>Fungi incertae sedis</taxon>
        <taxon>Mucoromycota</taxon>
        <taxon>Mucoromycotina</taxon>
        <taxon>Mucoromycetes</taxon>
        <taxon>Mucorales</taxon>
        <taxon>Mucorineae</taxon>
        <taxon>Mucoraceae</taxon>
        <taxon>Mucor</taxon>
    </lineage>
</organism>
<comment type="caution">
    <text evidence="1">The sequence shown here is derived from an EMBL/GenBank/DDBJ whole genome shotgun (WGS) entry which is preliminary data.</text>
</comment>
<reference evidence="1 2" key="1">
    <citation type="submission" date="2015-06" db="EMBL/GenBank/DDBJ databases">
        <title>Expansion of signal transduction pathways in fungi by whole-genome duplication.</title>
        <authorList>
            <consortium name="DOE Joint Genome Institute"/>
            <person name="Corrochano L.M."/>
            <person name="Kuo A."/>
            <person name="Marcet-Houben M."/>
            <person name="Polaino S."/>
            <person name="Salamov A."/>
            <person name="Villalobos J.M."/>
            <person name="Alvarez M.I."/>
            <person name="Avalos J."/>
            <person name="Benito E.P."/>
            <person name="Benoit I."/>
            <person name="Burger G."/>
            <person name="Camino L.P."/>
            <person name="Canovas D."/>
            <person name="Cerda-Olmedo E."/>
            <person name="Cheng J.-F."/>
            <person name="Dominguez A."/>
            <person name="Elias M."/>
            <person name="Eslava A.P."/>
            <person name="Glaser F."/>
            <person name="Grimwood J."/>
            <person name="Gutierrez G."/>
            <person name="Heitman J."/>
            <person name="Henrissat B."/>
            <person name="Iturriaga E.A."/>
            <person name="Lang B.F."/>
            <person name="Lavin J.L."/>
            <person name="Lee S."/>
            <person name="Li W."/>
            <person name="Lindquist E."/>
            <person name="Lopez-Garcia S."/>
            <person name="Luque E.M."/>
            <person name="Marcos A.T."/>
            <person name="Martin J."/>
            <person name="Mccluskey K."/>
            <person name="Medina H.R."/>
            <person name="Miralles-Duran A."/>
            <person name="Miyazaki A."/>
            <person name="Munoz-Torres E."/>
            <person name="Oguiza J.A."/>
            <person name="Ohm R."/>
            <person name="Olmedo M."/>
            <person name="Orejas M."/>
            <person name="Ortiz-Castellanos L."/>
            <person name="Pisabarro A.G."/>
            <person name="Rodriguez-Romero J."/>
            <person name="Ruiz-Herrera J."/>
            <person name="Ruiz-Vazquez R."/>
            <person name="Sanz C."/>
            <person name="Schackwitz W."/>
            <person name="Schmutz J."/>
            <person name="Shahriari M."/>
            <person name="Shelest E."/>
            <person name="Silva-Franco F."/>
            <person name="Soanes D."/>
            <person name="Syed K."/>
            <person name="Tagua V.G."/>
            <person name="Talbot N.J."/>
            <person name="Thon M."/>
            <person name="De Vries R.P."/>
            <person name="Wiebenga A."/>
            <person name="Yadav J.S."/>
            <person name="Braun E.L."/>
            <person name="Baker S."/>
            <person name="Garre V."/>
            <person name="Horwitz B."/>
            <person name="Torres-Martinez S."/>
            <person name="Idnurm A."/>
            <person name="Herrera-Estrella A."/>
            <person name="Gabaldon T."/>
            <person name="Grigoriev I.V."/>
        </authorList>
    </citation>
    <scope>NUCLEOTIDE SEQUENCE [LARGE SCALE GENOMIC DNA]</scope>
    <source>
        <strain evidence="1 2">CBS 277.49</strain>
    </source>
</reference>
<dbReference type="VEuPathDB" id="FungiDB:MUCCIDRAFT_107884"/>
<evidence type="ECO:0000313" key="1">
    <source>
        <dbReference type="EMBL" id="OAD07278.1"/>
    </source>
</evidence>
<name>A0A168P797_MUCCL</name>
<keyword evidence="2" id="KW-1185">Reference proteome</keyword>
<evidence type="ECO:0000313" key="2">
    <source>
        <dbReference type="Proteomes" id="UP000077051"/>
    </source>
</evidence>
<gene>
    <name evidence="1" type="ORF">MUCCIDRAFT_107884</name>
</gene>
<accession>A0A168P797</accession>
<protein>
    <submittedName>
        <fullName evidence="1">Uncharacterized protein</fullName>
    </submittedName>
</protein>
<sequence length="201" mass="23853">MYRHFIQMHWWYNSKNQQGTSAHAILLEWFSLNRHNTHVVLKDNQAQFKYNEQVLDAMVGYLDSSGIKTDKTALYNKIRLMCVDYTLAWAVQERRQTYDLDLAADETVEDRVNLLCRDYYILEDIFHPSEKKQPQLETLNHVDTDIKQVSVPPRPKPKAKVSRNMSAMCALLKQARVFYDEGIFEREEYDSKRLLILEKYI</sequence>
<proteinExistence type="predicted"/>
<dbReference type="EMBL" id="AMYB01000002">
    <property type="protein sequence ID" value="OAD07278.1"/>
    <property type="molecule type" value="Genomic_DNA"/>
</dbReference>
<dbReference type="Proteomes" id="UP000077051">
    <property type="component" value="Unassembled WGS sequence"/>
</dbReference>